<reference evidence="2" key="1">
    <citation type="submission" date="2019-08" db="EMBL/GenBank/DDBJ databases">
        <authorList>
            <person name="Kucharzyk K."/>
            <person name="Murdoch R.W."/>
            <person name="Higgins S."/>
            <person name="Loffler F."/>
        </authorList>
    </citation>
    <scope>NUCLEOTIDE SEQUENCE</scope>
</reference>
<evidence type="ECO:0000256" key="1">
    <source>
        <dbReference type="SAM" id="MobiDB-lite"/>
    </source>
</evidence>
<feature type="region of interest" description="Disordered" evidence="1">
    <location>
        <begin position="109"/>
        <end position="152"/>
    </location>
</feature>
<dbReference type="AlphaFoldDB" id="A0A645BDY8"/>
<comment type="caution">
    <text evidence="2">The sequence shown here is derived from an EMBL/GenBank/DDBJ whole genome shotgun (WGS) entry which is preliminary data.</text>
</comment>
<gene>
    <name evidence="2" type="ORF">SDC9_110148</name>
</gene>
<accession>A0A645BDY8</accession>
<protein>
    <submittedName>
        <fullName evidence="2">Uncharacterized protein</fullName>
    </submittedName>
</protein>
<feature type="compositionally biased region" description="Basic and acidic residues" evidence="1">
    <location>
        <begin position="128"/>
        <end position="137"/>
    </location>
</feature>
<feature type="compositionally biased region" description="Basic and acidic residues" evidence="1">
    <location>
        <begin position="109"/>
        <end position="118"/>
    </location>
</feature>
<sequence length="152" mass="17088">MAALLNVFGQQVCHGLERLADRHTRCCPRLAQLDGFDHEDDGGCVAFEQGVERHGERHCDLVRIAAAIKNGCDEISGLHGDGPCGGVKRMLDGWRSRGNSQTLAYRIFDQRSRPPAKREQRRRRRPKPRTDGMDRPHRMSIAAFTRPSGWGS</sequence>
<evidence type="ECO:0000313" key="2">
    <source>
        <dbReference type="EMBL" id="MPM63268.1"/>
    </source>
</evidence>
<organism evidence="2">
    <name type="scientific">bioreactor metagenome</name>
    <dbReference type="NCBI Taxonomy" id="1076179"/>
    <lineage>
        <taxon>unclassified sequences</taxon>
        <taxon>metagenomes</taxon>
        <taxon>ecological metagenomes</taxon>
    </lineage>
</organism>
<dbReference type="EMBL" id="VSSQ01019311">
    <property type="protein sequence ID" value="MPM63268.1"/>
    <property type="molecule type" value="Genomic_DNA"/>
</dbReference>
<proteinExistence type="predicted"/>
<name>A0A645BDY8_9ZZZZ</name>